<feature type="transmembrane region" description="Helical" evidence="10">
    <location>
        <begin position="20"/>
        <end position="38"/>
    </location>
</feature>
<dbReference type="GO" id="GO:0005886">
    <property type="term" value="C:plasma membrane"/>
    <property type="evidence" value="ECO:0007669"/>
    <property type="project" value="UniProtKB-SubCell"/>
</dbReference>
<comment type="caution">
    <text evidence="13">The sequence shown here is derived from an EMBL/GenBank/DDBJ whole genome shotgun (WGS) entry which is preliminary data.</text>
</comment>
<protein>
    <recommendedName>
        <fullName evidence="10">Phosphate transport system permease protein PstA</fullName>
    </recommendedName>
</protein>
<evidence type="ECO:0000256" key="2">
    <source>
        <dbReference type="ARBA" id="ARBA00004651"/>
    </source>
</evidence>
<feature type="transmembrane region" description="Helical" evidence="10">
    <location>
        <begin position="76"/>
        <end position="100"/>
    </location>
</feature>
<dbReference type="GO" id="GO:0005315">
    <property type="term" value="F:phosphate transmembrane transporter activity"/>
    <property type="evidence" value="ECO:0007669"/>
    <property type="project" value="InterPro"/>
</dbReference>
<dbReference type="SUPFAM" id="SSF161098">
    <property type="entry name" value="MetI-like"/>
    <property type="match status" value="1"/>
</dbReference>
<organism evidence="13 14">
    <name type="scientific">Actinocrispum wychmicini</name>
    <dbReference type="NCBI Taxonomy" id="1213861"/>
    <lineage>
        <taxon>Bacteria</taxon>
        <taxon>Bacillati</taxon>
        <taxon>Actinomycetota</taxon>
        <taxon>Actinomycetes</taxon>
        <taxon>Pseudonocardiales</taxon>
        <taxon>Pseudonocardiaceae</taxon>
        <taxon>Actinocrispum</taxon>
    </lineage>
</organism>
<keyword evidence="9 10" id="KW-0472">Membrane</keyword>
<evidence type="ECO:0000313" key="13">
    <source>
        <dbReference type="EMBL" id="TCO62428.1"/>
    </source>
</evidence>
<feature type="domain" description="ABC transmembrane type-1" evidence="12">
    <location>
        <begin position="134"/>
        <end position="338"/>
    </location>
</feature>
<dbReference type="CDD" id="cd06261">
    <property type="entry name" value="TM_PBP2"/>
    <property type="match status" value="1"/>
</dbReference>
<dbReference type="Proteomes" id="UP000295680">
    <property type="component" value="Unassembled WGS sequence"/>
</dbReference>
<dbReference type="AlphaFoldDB" id="A0A4R2JYB7"/>
<dbReference type="InterPro" id="IPR051408">
    <property type="entry name" value="Phosphate_transprt_permease"/>
</dbReference>
<dbReference type="InterPro" id="IPR000515">
    <property type="entry name" value="MetI-like"/>
</dbReference>
<dbReference type="GO" id="GO:0035435">
    <property type="term" value="P:phosphate ion transmembrane transport"/>
    <property type="evidence" value="ECO:0007669"/>
    <property type="project" value="InterPro"/>
</dbReference>
<evidence type="ECO:0000256" key="1">
    <source>
        <dbReference type="ARBA" id="ARBA00003510"/>
    </source>
</evidence>
<feature type="transmembrane region" description="Helical" evidence="10">
    <location>
        <begin position="204"/>
        <end position="226"/>
    </location>
</feature>
<comment type="function">
    <text evidence="1">Part of the binding-protein-dependent transport system for phosphate; probably responsible for the translocation of the substrate across the membrane.</text>
</comment>
<dbReference type="Pfam" id="PF00528">
    <property type="entry name" value="BPD_transp_1"/>
    <property type="match status" value="1"/>
</dbReference>
<evidence type="ECO:0000256" key="6">
    <source>
        <dbReference type="ARBA" id="ARBA00022592"/>
    </source>
</evidence>
<evidence type="ECO:0000256" key="11">
    <source>
        <dbReference type="SAM" id="MobiDB-lite"/>
    </source>
</evidence>
<evidence type="ECO:0000256" key="8">
    <source>
        <dbReference type="ARBA" id="ARBA00022989"/>
    </source>
</evidence>
<keyword evidence="5 10" id="KW-1003">Cell membrane</keyword>
<name>A0A4R2JYB7_9PSEU</name>
<keyword evidence="7 10" id="KW-0812">Transmembrane</keyword>
<proteinExistence type="inferred from homology"/>
<feature type="transmembrane region" description="Helical" evidence="10">
    <location>
        <begin position="179"/>
        <end position="198"/>
    </location>
</feature>
<evidence type="ECO:0000256" key="5">
    <source>
        <dbReference type="ARBA" id="ARBA00022475"/>
    </source>
</evidence>
<dbReference type="RefSeq" id="WP_132114186.1">
    <property type="nucleotide sequence ID" value="NZ_SLWS01000002.1"/>
</dbReference>
<dbReference type="EMBL" id="SLWS01000002">
    <property type="protein sequence ID" value="TCO62428.1"/>
    <property type="molecule type" value="Genomic_DNA"/>
</dbReference>
<dbReference type="PANTHER" id="PTHR42922:SF1">
    <property type="entry name" value="PHOSPHATE TRANSPORT SYSTEM PERMEASE PROTEIN PSTA"/>
    <property type="match status" value="1"/>
</dbReference>
<evidence type="ECO:0000256" key="7">
    <source>
        <dbReference type="ARBA" id="ARBA00022692"/>
    </source>
</evidence>
<dbReference type="InterPro" id="IPR005672">
    <property type="entry name" value="Phosphate_PstA"/>
</dbReference>
<dbReference type="Gene3D" id="1.10.3720.10">
    <property type="entry name" value="MetI-like"/>
    <property type="match status" value="1"/>
</dbReference>
<evidence type="ECO:0000256" key="3">
    <source>
        <dbReference type="ARBA" id="ARBA00007069"/>
    </source>
</evidence>
<feature type="transmembrane region" description="Helical" evidence="10">
    <location>
        <begin position="319"/>
        <end position="339"/>
    </location>
</feature>
<keyword evidence="14" id="KW-1185">Reference proteome</keyword>
<dbReference type="NCBIfam" id="TIGR00974">
    <property type="entry name" value="3a0107s02c"/>
    <property type="match status" value="1"/>
</dbReference>
<sequence>MTEVRRNTNIARRKDVMLQVGAWAAAMAVTGLLFTQLAPFGGPAGFFIIDWVIFLGLYGLMASFEGDRQAVKDRLVAAAIRGVAVTGLVALVAFVAYPLISGFDAWRHLNFYSQDMALAGPLDPLTQGGIIHAIVGSLEQITIALIITVPLGLTCAVFLNETRGVFTRFVRTVVDAMTALPSIVAGLFVYAFLILALGLDKSGLAAGCAISVMMLPIVIRASDVVIRLVPSSLREASLALGAGQLRTAWHVVLPSARSGLTTAILLGTARGIGETSPVLITAGFTAYLNADPTSGPQVSLPLATFMFVQSPEDAMKARAFGAAGVLMVLVLILFGIARLGGGRPAGQLSGRQRRGRDRASARDRERFIGRIKGESG</sequence>
<dbReference type="InterPro" id="IPR035906">
    <property type="entry name" value="MetI-like_sf"/>
</dbReference>
<evidence type="ECO:0000256" key="10">
    <source>
        <dbReference type="RuleBase" id="RU363043"/>
    </source>
</evidence>
<keyword evidence="6" id="KW-0592">Phosphate transport</keyword>
<feature type="region of interest" description="Disordered" evidence="11">
    <location>
        <begin position="345"/>
        <end position="365"/>
    </location>
</feature>
<reference evidence="13 14" key="1">
    <citation type="submission" date="2019-03" db="EMBL/GenBank/DDBJ databases">
        <title>Genomic Encyclopedia of Type Strains, Phase IV (KMG-IV): sequencing the most valuable type-strain genomes for metagenomic binning, comparative biology and taxonomic classification.</title>
        <authorList>
            <person name="Goeker M."/>
        </authorList>
    </citation>
    <scope>NUCLEOTIDE SEQUENCE [LARGE SCALE GENOMIC DNA]</scope>
    <source>
        <strain evidence="13 14">DSM 45934</strain>
    </source>
</reference>
<keyword evidence="8 10" id="KW-1133">Transmembrane helix</keyword>
<comment type="similarity">
    <text evidence="3 10">Belongs to the binding-protein-dependent transport system permease family. CysTW subfamily.</text>
</comment>
<evidence type="ECO:0000313" key="14">
    <source>
        <dbReference type="Proteomes" id="UP000295680"/>
    </source>
</evidence>
<keyword evidence="4" id="KW-0813">Transport</keyword>
<dbReference type="OrthoDB" id="9775069at2"/>
<feature type="transmembrane region" description="Helical" evidence="10">
    <location>
        <begin position="141"/>
        <end position="159"/>
    </location>
</feature>
<gene>
    <name evidence="13" type="ORF">EV192_102566</name>
</gene>
<evidence type="ECO:0000259" key="12">
    <source>
        <dbReference type="PROSITE" id="PS50928"/>
    </source>
</evidence>
<evidence type="ECO:0000256" key="4">
    <source>
        <dbReference type="ARBA" id="ARBA00022448"/>
    </source>
</evidence>
<accession>A0A4R2JYB7</accession>
<feature type="transmembrane region" description="Helical" evidence="10">
    <location>
        <begin position="44"/>
        <end position="64"/>
    </location>
</feature>
<dbReference type="PROSITE" id="PS50928">
    <property type="entry name" value="ABC_TM1"/>
    <property type="match status" value="1"/>
</dbReference>
<evidence type="ECO:0000256" key="9">
    <source>
        <dbReference type="ARBA" id="ARBA00023136"/>
    </source>
</evidence>
<comment type="subcellular location">
    <subcellularLocation>
        <location evidence="2 10">Cell membrane</location>
        <topology evidence="2 10">Multi-pass membrane protein</topology>
    </subcellularLocation>
</comment>
<dbReference type="PANTHER" id="PTHR42922">
    <property type="entry name" value="PHOSPHATE TRANSPORT SYSTEM PERMEASE PROTEIN PSTA"/>
    <property type="match status" value="1"/>
</dbReference>